<dbReference type="SUPFAM" id="SSF54292">
    <property type="entry name" value="2Fe-2S ferredoxin-like"/>
    <property type="match status" value="1"/>
</dbReference>
<dbReference type="Pfam" id="PF00111">
    <property type="entry name" value="Fer2"/>
    <property type="match status" value="1"/>
</dbReference>
<dbReference type="Gene3D" id="3.10.20.30">
    <property type="match status" value="1"/>
</dbReference>
<dbReference type="InterPro" id="IPR036884">
    <property type="entry name" value="2Fe-2S-bd_dom_sf"/>
</dbReference>
<dbReference type="GO" id="GO:0051537">
    <property type="term" value="F:2 iron, 2 sulfur cluster binding"/>
    <property type="evidence" value="ECO:0007669"/>
    <property type="project" value="UniProtKB-KW"/>
</dbReference>
<evidence type="ECO:0000256" key="3">
    <source>
        <dbReference type="ARBA" id="ARBA00023004"/>
    </source>
</evidence>
<name>A0A437S557_9FIRM</name>
<dbReference type="Pfam" id="PF01799">
    <property type="entry name" value="Fer2_2"/>
    <property type="match status" value="1"/>
</dbReference>
<dbReference type="EMBL" id="RLIH01000015">
    <property type="protein sequence ID" value="RVU54107.1"/>
    <property type="molecule type" value="Genomic_DNA"/>
</dbReference>
<comment type="caution">
    <text evidence="6">The sequence shown here is derived from an EMBL/GenBank/DDBJ whole genome shotgun (WGS) entry which is preliminary data.</text>
</comment>
<dbReference type="InterPro" id="IPR036010">
    <property type="entry name" value="2Fe-2S_ferredoxin-like_sf"/>
</dbReference>
<dbReference type="Proteomes" id="UP000288812">
    <property type="component" value="Unassembled WGS sequence"/>
</dbReference>
<reference evidence="6 7" key="1">
    <citation type="submission" date="2018-11" db="EMBL/GenBank/DDBJ databases">
        <title>Genome sequencing and assembly of Anaerosphaera sp. nov., GS7-6-2.</title>
        <authorList>
            <person name="Rettenmaier R."/>
            <person name="Liebl W."/>
            <person name="Zverlov V."/>
        </authorList>
    </citation>
    <scope>NUCLEOTIDE SEQUENCE [LARGE SCALE GENOMIC DNA]</scope>
    <source>
        <strain evidence="6 7">GS7-6-2</strain>
    </source>
</reference>
<dbReference type="GO" id="GO:0016491">
    <property type="term" value="F:oxidoreductase activity"/>
    <property type="evidence" value="ECO:0007669"/>
    <property type="project" value="InterPro"/>
</dbReference>
<evidence type="ECO:0000313" key="7">
    <source>
        <dbReference type="Proteomes" id="UP000288812"/>
    </source>
</evidence>
<dbReference type="GO" id="GO:0046872">
    <property type="term" value="F:metal ion binding"/>
    <property type="evidence" value="ECO:0007669"/>
    <property type="project" value="UniProtKB-KW"/>
</dbReference>
<keyword evidence="4" id="KW-0411">Iron-sulfur</keyword>
<keyword evidence="3" id="KW-0408">Iron</keyword>
<sequence length="149" mass="16634">MNINLNINNKIYNLQVDVDEPLLKTLRTLGFKSVKSACETSNCGLCTVLIDDLPHLSCTILSVQCESKKIVTLEGLSEEVKIIGDFIAEEGADQCGFCSSGFIVNVISLKRLYPDIRDELFIKNYLSGNLCRCTGYEGQMRAVRKYLEV</sequence>
<keyword evidence="2" id="KW-0479">Metal-binding</keyword>
<dbReference type="PROSITE" id="PS51085">
    <property type="entry name" value="2FE2S_FER_2"/>
    <property type="match status" value="1"/>
</dbReference>
<dbReference type="SUPFAM" id="SSF47741">
    <property type="entry name" value="CO dehydrogenase ISP C-domain like"/>
    <property type="match status" value="1"/>
</dbReference>
<accession>A0A437S557</accession>
<dbReference type="Gene3D" id="1.10.150.120">
    <property type="entry name" value="[2Fe-2S]-binding domain"/>
    <property type="match status" value="1"/>
</dbReference>
<organism evidence="6 7">
    <name type="scientific">Anaerosphaera multitolerans</name>
    <dbReference type="NCBI Taxonomy" id="2487351"/>
    <lineage>
        <taxon>Bacteria</taxon>
        <taxon>Bacillati</taxon>
        <taxon>Bacillota</taxon>
        <taxon>Tissierellia</taxon>
        <taxon>Tissierellales</taxon>
        <taxon>Peptoniphilaceae</taxon>
        <taxon>Anaerosphaera</taxon>
    </lineage>
</organism>
<dbReference type="OrthoDB" id="9796880at2"/>
<evidence type="ECO:0000313" key="6">
    <source>
        <dbReference type="EMBL" id="RVU54107.1"/>
    </source>
</evidence>
<gene>
    <name evidence="6" type="ORF">EF514_08980</name>
</gene>
<dbReference type="AlphaFoldDB" id="A0A437S557"/>
<dbReference type="PANTHER" id="PTHR44379">
    <property type="entry name" value="OXIDOREDUCTASE WITH IRON-SULFUR SUBUNIT"/>
    <property type="match status" value="1"/>
</dbReference>
<protein>
    <submittedName>
        <fullName evidence="6">(2Fe-2S)-binding protein</fullName>
    </submittedName>
</protein>
<evidence type="ECO:0000256" key="4">
    <source>
        <dbReference type="ARBA" id="ARBA00023014"/>
    </source>
</evidence>
<proteinExistence type="predicted"/>
<dbReference type="RefSeq" id="WP_127725107.1">
    <property type="nucleotide sequence ID" value="NZ_RLIH01000015.1"/>
</dbReference>
<evidence type="ECO:0000256" key="2">
    <source>
        <dbReference type="ARBA" id="ARBA00022723"/>
    </source>
</evidence>
<keyword evidence="1" id="KW-0001">2Fe-2S</keyword>
<evidence type="ECO:0000256" key="1">
    <source>
        <dbReference type="ARBA" id="ARBA00022714"/>
    </source>
</evidence>
<keyword evidence="7" id="KW-1185">Reference proteome</keyword>
<dbReference type="InterPro" id="IPR051452">
    <property type="entry name" value="Diverse_Oxidoreductases"/>
</dbReference>
<feature type="domain" description="2Fe-2S ferredoxin-type" evidence="5">
    <location>
        <begin position="1"/>
        <end position="76"/>
    </location>
</feature>
<dbReference type="InterPro" id="IPR001041">
    <property type="entry name" value="2Fe-2S_ferredoxin-type"/>
</dbReference>
<dbReference type="PANTHER" id="PTHR44379:SF8">
    <property type="entry name" value="XANTHINE DEHYDROGENASE IRON-SULFUR-BINDING SUBUNIT XDHC-RELATED"/>
    <property type="match status" value="1"/>
</dbReference>
<dbReference type="InterPro" id="IPR012675">
    <property type="entry name" value="Beta-grasp_dom_sf"/>
</dbReference>
<evidence type="ECO:0000259" key="5">
    <source>
        <dbReference type="PROSITE" id="PS51085"/>
    </source>
</evidence>
<dbReference type="InterPro" id="IPR002888">
    <property type="entry name" value="2Fe-2S-bd"/>
</dbReference>